<dbReference type="InterPro" id="IPR001789">
    <property type="entry name" value="Sig_transdc_resp-reg_receiver"/>
</dbReference>
<evidence type="ECO:0000256" key="1">
    <source>
        <dbReference type="PROSITE-ProRule" id="PRU00169"/>
    </source>
</evidence>
<evidence type="ECO:0000313" key="4">
    <source>
        <dbReference type="Proteomes" id="UP000050863"/>
    </source>
</evidence>
<keyword evidence="4" id="KW-1185">Reference proteome</keyword>
<comment type="caution">
    <text evidence="1">Lacks conserved residue(s) required for the propagation of feature annotation.</text>
</comment>
<dbReference type="SUPFAM" id="SSF52172">
    <property type="entry name" value="CheY-like"/>
    <property type="match status" value="1"/>
</dbReference>
<dbReference type="STRING" id="280332.CQ12_16875"/>
<evidence type="ECO:0000259" key="2">
    <source>
        <dbReference type="PROSITE" id="PS50110"/>
    </source>
</evidence>
<dbReference type="InterPro" id="IPR011006">
    <property type="entry name" value="CheY-like_superfamily"/>
</dbReference>
<dbReference type="EMBL" id="LLXZ01000113">
    <property type="protein sequence ID" value="KRR06496.1"/>
    <property type="molecule type" value="Genomic_DNA"/>
</dbReference>
<protein>
    <recommendedName>
        <fullName evidence="2">Response regulatory domain-containing protein</fullName>
    </recommendedName>
</protein>
<accession>A0A0R3LMU3</accession>
<dbReference type="Gene3D" id="3.40.50.2300">
    <property type="match status" value="1"/>
</dbReference>
<feature type="domain" description="Response regulatory" evidence="2">
    <location>
        <begin position="1"/>
        <end position="63"/>
    </location>
</feature>
<gene>
    <name evidence="3" type="ORF">CQ12_16875</name>
</gene>
<dbReference type="PROSITE" id="PS50110">
    <property type="entry name" value="RESPONSE_REGULATORY"/>
    <property type="match status" value="1"/>
</dbReference>
<organism evidence="3 4">
    <name type="scientific">Bradyrhizobium jicamae</name>
    <dbReference type="NCBI Taxonomy" id="280332"/>
    <lineage>
        <taxon>Bacteria</taxon>
        <taxon>Pseudomonadati</taxon>
        <taxon>Pseudomonadota</taxon>
        <taxon>Alphaproteobacteria</taxon>
        <taxon>Hyphomicrobiales</taxon>
        <taxon>Nitrobacteraceae</taxon>
        <taxon>Bradyrhizobium</taxon>
    </lineage>
</organism>
<name>A0A0R3LMU3_9BRAD</name>
<evidence type="ECO:0000313" key="3">
    <source>
        <dbReference type="EMBL" id="KRR06496.1"/>
    </source>
</evidence>
<comment type="caution">
    <text evidence="3">The sequence shown here is derived from an EMBL/GenBank/DDBJ whole genome shotgun (WGS) entry which is preliminary data.</text>
</comment>
<dbReference type="RefSeq" id="WP_057836739.1">
    <property type="nucleotide sequence ID" value="NZ_LLXZ01000113.1"/>
</dbReference>
<proteinExistence type="predicted"/>
<dbReference type="GO" id="GO:0000160">
    <property type="term" value="P:phosphorelay signal transduction system"/>
    <property type="evidence" value="ECO:0007669"/>
    <property type="project" value="InterPro"/>
</dbReference>
<dbReference type="Pfam" id="PF00072">
    <property type="entry name" value="Response_reg"/>
    <property type="match status" value="1"/>
</dbReference>
<sequence length="73" mass="8126">MPEIAGLDLYEHLVASGKAIPTILLTAHPAADHRVRALRAGVSYYFSKLFSDSKLLASIKSPLRSRMVHRRHS</sequence>
<dbReference type="AlphaFoldDB" id="A0A0R3LMU3"/>
<dbReference type="Proteomes" id="UP000050863">
    <property type="component" value="Unassembled WGS sequence"/>
</dbReference>
<reference evidence="3 4" key="1">
    <citation type="submission" date="2014-03" db="EMBL/GenBank/DDBJ databases">
        <title>Bradyrhizobium valentinum sp. nov., isolated from effective nodules of Lupinus mariae-josephae, a lupine endemic of basic-lime soils in Eastern Spain.</title>
        <authorList>
            <person name="Duran D."/>
            <person name="Rey L."/>
            <person name="Navarro A."/>
            <person name="Busquets A."/>
            <person name="Imperial J."/>
            <person name="Ruiz-Argueso T."/>
        </authorList>
    </citation>
    <scope>NUCLEOTIDE SEQUENCE [LARGE SCALE GENOMIC DNA]</scope>
    <source>
        <strain evidence="3 4">PAC68</strain>
    </source>
</reference>